<comment type="caution">
    <text evidence="2">The sequence shown here is derived from an EMBL/GenBank/DDBJ whole genome shotgun (WGS) entry which is preliminary data.</text>
</comment>
<evidence type="ECO:0008006" key="4">
    <source>
        <dbReference type="Google" id="ProtNLM"/>
    </source>
</evidence>
<proteinExistence type="predicted"/>
<keyword evidence="1" id="KW-0732">Signal</keyword>
<evidence type="ECO:0000256" key="1">
    <source>
        <dbReference type="SAM" id="SignalP"/>
    </source>
</evidence>
<sequence>MKTLIQTSALALIAVFMMSVSVMATSPDRTTEKAREAVSKAAPDDWETLAESAHMCFKKGVNLKEAKAWLDTSLEIKESALGHEVAGDYYMSNKLYEQAITSYVKSMKLLKQKDFYADTDVLQSKIDKAKKKL</sequence>
<dbReference type="Proteomes" id="UP000659388">
    <property type="component" value="Unassembled WGS sequence"/>
</dbReference>
<dbReference type="Gene3D" id="1.25.40.10">
    <property type="entry name" value="Tetratricopeptide repeat domain"/>
    <property type="match status" value="1"/>
</dbReference>
<feature type="signal peptide" evidence="1">
    <location>
        <begin position="1"/>
        <end position="24"/>
    </location>
</feature>
<name>A0A937F4C8_9BACT</name>
<dbReference type="RefSeq" id="WP_202241660.1">
    <property type="nucleotide sequence ID" value="NZ_JAESIY010000001.1"/>
</dbReference>
<protein>
    <recommendedName>
        <fullName evidence="4">Tetratricopeptide repeat protein</fullName>
    </recommendedName>
</protein>
<dbReference type="AlphaFoldDB" id="A0A937F4C8"/>
<accession>A0A937F4C8</accession>
<feature type="chain" id="PRO_5037704719" description="Tetratricopeptide repeat protein" evidence="1">
    <location>
        <begin position="25"/>
        <end position="133"/>
    </location>
</feature>
<evidence type="ECO:0000313" key="2">
    <source>
        <dbReference type="EMBL" id="MBL3654652.1"/>
    </source>
</evidence>
<evidence type="ECO:0000313" key="3">
    <source>
        <dbReference type="Proteomes" id="UP000659388"/>
    </source>
</evidence>
<dbReference type="InterPro" id="IPR011990">
    <property type="entry name" value="TPR-like_helical_dom_sf"/>
</dbReference>
<gene>
    <name evidence="2" type="ORF">JL102_00805</name>
</gene>
<organism evidence="2 3">
    <name type="scientific">Fulvivirga sediminis</name>
    <dbReference type="NCBI Taxonomy" id="2803949"/>
    <lineage>
        <taxon>Bacteria</taxon>
        <taxon>Pseudomonadati</taxon>
        <taxon>Bacteroidota</taxon>
        <taxon>Cytophagia</taxon>
        <taxon>Cytophagales</taxon>
        <taxon>Fulvivirgaceae</taxon>
        <taxon>Fulvivirga</taxon>
    </lineage>
</organism>
<keyword evidence="3" id="KW-1185">Reference proteome</keyword>
<dbReference type="SUPFAM" id="SSF48452">
    <property type="entry name" value="TPR-like"/>
    <property type="match status" value="1"/>
</dbReference>
<dbReference type="EMBL" id="JAESIY010000001">
    <property type="protein sequence ID" value="MBL3654652.1"/>
    <property type="molecule type" value="Genomic_DNA"/>
</dbReference>
<reference evidence="2" key="1">
    <citation type="submission" date="2021-01" db="EMBL/GenBank/DDBJ databases">
        <title>Fulvivirga kasyanovii gen. nov., sp nov., a novel member of the phylum Bacteroidetes isolated from seawater in a mussel farm.</title>
        <authorList>
            <person name="Zhao L.-H."/>
            <person name="Wang Z.-J."/>
        </authorList>
    </citation>
    <scope>NUCLEOTIDE SEQUENCE</scope>
    <source>
        <strain evidence="2">2943</strain>
    </source>
</reference>